<dbReference type="OMA" id="WEKHADI"/>
<reference evidence="9" key="1">
    <citation type="journal article" date="2013" name="Nat. Commun.">
        <title>Whole-genome sequencing of Oryza brachyantha reveals mechanisms underlying Oryza genome evolution.</title>
        <authorList>
            <person name="Chen J."/>
            <person name="Huang Q."/>
            <person name="Gao D."/>
            <person name="Wang J."/>
            <person name="Lang Y."/>
            <person name="Liu T."/>
            <person name="Li B."/>
            <person name="Bai Z."/>
            <person name="Luis Goicoechea J."/>
            <person name="Liang C."/>
            <person name="Chen C."/>
            <person name="Zhang W."/>
            <person name="Sun S."/>
            <person name="Liao Y."/>
            <person name="Zhang X."/>
            <person name="Yang L."/>
            <person name="Song C."/>
            <person name="Wang M."/>
            <person name="Shi J."/>
            <person name="Liu G."/>
            <person name="Liu J."/>
            <person name="Zhou H."/>
            <person name="Zhou W."/>
            <person name="Yu Q."/>
            <person name="An N."/>
            <person name="Chen Y."/>
            <person name="Cai Q."/>
            <person name="Wang B."/>
            <person name="Liu B."/>
            <person name="Min J."/>
            <person name="Huang Y."/>
            <person name="Wu H."/>
            <person name="Li Z."/>
            <person name="Zhang Y."/>
            <person name="Yin Y."/>
            <person name="Song W."/>
            <person name="Jiang J."/>
            <person name="Jackson S.A."/>
            <person name="Wing R.A."/>
            <person name="Wang J."/>
            <person name="Chen M."/>
        </authorList>
    </citation>
    <scope>NUCLEOTIDE SEQUENCE [LARGE SCALE GENOMIC DNA]</scope>
    <source>
        <strain evidence="9">cv. IRGC 101232</strain>
    </source>
</reference>
<reference evidence="9" key="2">
    <citation type="submission" date="2013-04" db="UniProtKB">
        <authorList>
            <consortium name="EnsemblPlants"/>
        </authorList>
    </citation>
    <scope>IDENTIFICATION</scope>
</reference>
<dbReference type="CDD" id="cd03784">
    <property type="entry name" value="GT1_Gtf-like"/>
    <property type="match status" value="1"/>
</dbReference>
<evidence type="ECO:0000256" key="3">
    <source>
        <dbReference type="ARBA" id="ARBA00022679"/>
    </source>
</evidence>
<dbReference type="STRING" id="4533.J3M0A5"/>
<dbReference type="Gramene" id="OB04G28300.1">
    <property type="protein sequence ID" value="OB04G28300.1"/>
    <property type="gene ID" value="OB04G28300"/>
</dbReference>
<comment type="similarity">
    <text evidence="1 6">Belongs to the UDP-glycosyltransferase family.</text>
</comment>
<dbReference type="PANTHER" id="PTHR48044">
    <property type="entry name" value="GLYCOSYLTRANSFERASE"/>
    <property type="match status" value="1"/>
</dbReference>
<dbReference type="Proteomes" id="UP000006038">
    <property type="component" value="Chromosome 4"/>
</dbReference>
<organism evidence="9">
    <name type="scientific">Oryza brachyantha</name>
    <name type="common">malo sina</name>
    <dbReference type="NCBI Taxonomy" id="4533"/>
    <lineage>
        <taxon>Eukaryota</taxon>
        <taxon>Viridiplantae</taxon>
        <taxon>Streptophyta</taxon>
        <taxon>Embryophyta</taxon>
        <taxon>Tracheophyta</taxon>
        <taxon>Spermatophyta</taxon>
        <taxon>Magnoliopsida</taxon>
        <taxon>Liliopsida</taxon>
        <taxon>Poales</taxon>
        <taxon>Poaceae</taxon>
        <taxon>BOP clade</taxon>
        <taxon>Oryzoideae</taxon>
        <taxon>Oryzeae</taxon>
        <taxon>Oryzinae</taxon>
        <taxon>Oryza</taxon>
    </lineage>
</organism>
<evidence type="ECO:0000313" key="10">
    <source>
        <dbReference type="Proteomes" id="UP000006038"/>
    </source>
</evidence>
<dbReference type="KEGG" id="obr:102717424"/>
<dbReference type="EC" id="2.4.1.-" evidence="7"/>
<dbReference type="GO" id="GO:0080036">
    <property type="term" value="P:regulation of cytokinin-activated signaling pathway"/>
    <property type="evidence" value="ECO:0007669"/>
    <property type="project" value="UniProtKB-ARBA"/>
</dbReference>
<evidence type="ECO:0000256" key="5">
    <source>
        <dbReference type="ARBA" id="ARBA00057380"/>
    </source>
</evidence>
<dbReference type="eggNOG" id="KOG1192">
    <property type="taxonomic scope" value="Eukaryota"/>
</dbReference>
<dbReference type="InterPro" id="IPR058980">
    <property type="entry name" value="Glyco_transf_N"/>
</dbReference>
<dbReference type="AlphaFoldDB" id="J3M0A5"/>
<evidence type="ECO:0000313" key="9">
    <source>
        <dbReference type="EnsemblPlants" id="OB04G28300.1"/>
    </source>
</evidence>
<name>J3M0A5_ORYBR</name>
<protein>
    <recommendedName>
        <fullName evidence="7">Glycosyltransferase</fullName>
        <ecNumber evidence="7">2.4.1.-</ecNumber>
    </recommendedName>
</protein>
<dbReference type="FunFam" id="3.40.50.2000:FF:000117">
    <property type="entry name" value="Glycosyltransferase"/>
    <property type="match status" value="1"/>
</dbReference>
<keyword evidence="10" id="KW-1185">Reference proteome</keyword>
<evidence type="ECO:0000256" key="4">
    <source>
        <dbReference type="ARBA" id="ARBA00052929"/>
    </source>
</evidence>
<dbReference type="Pfam" id="PF26168">
    <property type="entry name" value="Glyco_transf_N"/>
    <property type="match status" value="1"/>
</dbReference>
<keyword evidence="3 6" id="KW-0808">Transferase</keyword>
<dbReference type="PANTHER" id="PTHR48044:SF64">
    <property type="entry name" value="CIS-ZEATIN O-GLUCOSYLTRANSFERASE 1"/>
    <property type="match status" value="1"/>
</dbReference>
<dbReference type="SUPFAM" id="SSF53756">
    <property type="entry name" value="UDP-Glycosyltransferase/glycogen phosphorylase"/>
    <property type="match status" value="1"/>
</dbReference>
<evidence type="ECO:0000259" key="8">
    <source>
        <dbReference type="Pfam" id="PF26168"/>
    </source>
</evidence>
<dbReference type="OrthoDB" id="5835829at2759"/>
<dbReference type="GO" id="GO:0050502">
    <property type="term" value="F:cis-zeatin O-beta-D-glucosyltransferase activity"/>
    <property type="evidence" value="ECO:0007669"/>
    <property type="project" value="UniProtKB-EC"/>
</dbReference>
<accession>J3M0A5</accession>
<sequence length="464" mass="50656">MAIGSVESVAVVAVPFPAQGHLNQLMHLSLLLAARGLDVHYAAPPPHVRQARSRLQGWDPDAVRSLRFHGLDVPAYESPAPDPAAPPFPNHLMPMFEAFAVAARAPLAALLATLSASYRRVVVVYDRLNSFVAAEAARLRNGEAFGLQCVAVSYNVGWLDPEHRLVREHGLRFHPADACMSREFVEFISRAEQDDQDKSSAGIVMNTSRAIEGEFIDEIAAHPMFNELKLFAVGPLNPLLDATAPTPPGQTRHECMEWLDKQPPASVLYVSFGTTSSLHGDQVAELAAALKGSKQRFIWVLRDADRADIFADSGESRHAALLSRFTAETEGAGMVITGWAPQLEILSHGATAAFMSHCGWNSTMESLSHGKPILAWPMHSDQPWDAELLCKYLRAGLLVRPWEKHSEVIPAESIQKVIEEAMLSEKGAGIRRRAKELGEAVRASVADGGSSRKGLDDFVGYITR</sequence>
<comment type="function">
    <text evidence="5">Utilizes UDP-glucose as the sugar donor and catalyzes the formation of O-beta-D-glucosyl-cis-zeatin from cis-zeatin. May regulate active versus storage forms of cytokinins and could have an impact on seed growth.</text>
</comment>
<comment type="catalytic activity">
    <reaction evidence="4">
        <text>cis-zeatin + UDP-alpha-D-glucose = O-beta-D-glucosyl-cis-zeatin + UDP + H(+)</text>
        <dbReference type="Rhea" id="RHEA:20681"/>
        <dbReference type="ChEBI" id="CHEBI:15378"/>
        <dbReference type="ChEBI" id="CHEBI:29043"/>
        <dbReference type="ChEBI" id="CHEBI:46570"/>
        <dbReference type="ChEBI" id="CHEBI:58223"/>
        <dbReference type="ChEBI" id="CHEBI:58885"/>
        <dbReference type="EC" id="2.4.1.215"/>
    </reaction>
</comment>
<proteinExistence type="inferred from homology"/>
<dbReference type="EnsemblPlants" id="OB04G28300.1">
    <property type="protein sequence ID" value="OB04G28300.1"/>
    <property type="gene ID" value="OB04G28300"/>
</dbReference>
<feature type="domain" description="Glycosyltransferase N-terminal" evidence="8">
    <location>
        <begin position="7"/>
        <end position="238"/>
    </location>
</feature>
<dbReference type="GeneID" id="102717424"/>
<keyword evidence="2 6" id="KW-0328">Glycosyltransferase</keyword>
<evidence type="ECO:0000256" key="6">
    <source>
        <dbReference type="RuleBase" id="RU003718"/>
    </source>
</evidence>
<evidence type="ECO:0000256" key="7">
    <source>
        <dbReference type="RuleBase" id="RU362057"/>
    </source>
</evidence>
<dbReference type="InterPro" id="IPR002213">
    <property type="entry name" value="UDP_glucos_trans"/>
</dbReference>
<dbReference type="RefSeq" id="XP_006652626.1">
    <property type="nucleotide sequence ID" value="XM_006652563.3"/>
</dbReference>
<dbReference type="Pfam" id="PF00201">
    <property type="entry name" value="UDPGT"/>
    <property type="match status" value="1"/>
</dbReference>
<evidence type="ECO:0000256" key="1">
    <source>
        <dbReference type="ARBA" id="ARBA00009995"/>
    </source>
</evidence>
<dbReference type="Gene3D" id="3.40.50.2000">
    <property type="entry name" value="Glycogen Phosphorylase B"/>
    <property type="match status" value="2"/>
</dbReference>
<dbReference type="FunFam" id="3.40.50.2000:FF:000060">
    <property type="entry name" value="Glycosyltransferase"/>
    <property type="match status" value="1"/>
</dbReference>
<dbReference type="PROSITE" id="PS00375">
    <property type="entry name" value="UDPGT"/>
    <property type="match status" value="1"/>
</dbReference>
<dbReference type="HOGENOM" id="CLU_001724_2_1_1"/>
<gene>
    <name evidence="9" type="primary">LOC102717424</name>
</gene>
<evidence type="ECO:0000256" key="2">
    <source>
        <dbReference type="ARBA" id="ARBA00022676"/>
    </source>
</evidence>
<dbReference type="InterPro" id="IPR035595">
    <property type="entry name" value="UDP_glycos_trans_CS"/>
</dbReference>